<accession>A0A5B7FHV4</accession>
<name>A0A5B7FHV4_PORTR</name>
<comment type="caution">
    <text evidence="1">The sequence shown here is derived from an EMBL/GenBank/DDBJ whole genome shotgun (WGS) entry which is preliminary data.</text>
</comment>
<dbReference type="EMBL" id="VSRR010007597">
    <property type="protein sequence ID" value="MPC47180.1"/>
    <property type="molecule type" value="Genomic_DNA"/>
</dbReference>
<sequence length="186" mass="20458">MHCISSDDSDSLDDVQPDSILLQCTRAYGPVDEVSAGIDKYVANMVNCVFGSGLREEEYKEILDDVATKRPDNCHALAPMDCNSQVLDALKTDATKANFHMKDSGKDIIKAAIILTKSLTVLDKIAQTGQSDVAHEVCMLNGALALLGNANHKNNLAHWFINKHEINQKYTQPVFRQGGYDSSCVW</sequence>
<protein>
    <submittedName>
        <fullName evidence="1">Uncharacterized protein</fullName>
    </submittedName>
</protein>
<dbReference type="AlphaFoldDB" id="A0A5B7FHV4"/>
<evidence type="ECO:0000313" key="2">
    <source>
        <dbReference type="Proteomes" id="UP000324222"/>
    </source>
</evidence>
<proteinExistence type="predicted"/>
<gene>
    <name evidence="1" type="ORF">E2C01_040918</name>
</gene>
<dbReference type="Proteomes" id="UP000324222">
    <property type="component" value="Unassembled WGS sequence"/>
</dbReference>
<keyword evidence="2" id="KW-1185">Reference proteome</keyword>
<evidence type="ECO:0000313" key="1">
    <source>
        <dbReference type="EMBL" id="MPC47180.1"/>
    </source>
</evidence>
<reference evidence="1 2" key="1">
    <citation type="submission" date="2019-05" db="EMBL/GenBank/DDBJ databases">
        <title>Another draft genome of Portunus trituberculatus and its Hox gene families provides insights of decapod evolution.</title>
        <authorList>
            <person name="Jeong J.-H."/>
            <person name="Song I."/>
            <person name="Kim S."/>
            <person name="Choi T."/>
            <person name="Kim D."/>
            <person name="Ryu S."/>
            <person name="Kim W."/>
        </authorList>
    </citation>
    <scope>NUCLEOTIDE SEQUENCE [LARGE SCALE GENOMIC DNA]</scope>
    <source>
        <tissue evidence="1">Muscle</tissue>
    </source>
</reference>
<organism evidence="1 2">
    <name type="scientific">Portunus trituberculatus</name>
    <name type="common">Swimming crab</name>
    <name type="synonym">Neptunus trituberculatus</name>
    <dbReference type="NCBI Taxonomy" id="210409"/>
    <lineage>
        <taxon>Eukaryota</taxon>
        <taxon>Metazoa</taxon>
        <taxon>Ecdysozoa</taxon>
        <taxon>Arthropoda</taxon>
        <taxon>Crustacea</taxon>
        <taxon>Multicrustacea</taxon>
        <taxon>Malacostraca</taxon>
        <taxon>Eumalacostraca</taxon>
        <taxon>Eucarida</taxon>
        <taxon>Decapoda</taxon>
        <taxon>Pleocyemata</taxon>
        <taxon>Brachyura</taxon>
        <taxon>Eubrachyura</taxon>
        <taxon>Portunoidea</taxon>
        <taxon>Portunidae</taxon>
        <taxon>Portuninae</taxon>
        <taxon>Portunus</taxon>
    </lineage>
</organism>